<dbReference type="Pfam" id="PF00745">
    <property type="entry name" value="GlutR_dimer"/>
    <property type="match status" value="1"/>
</dbReference>
<dbReference type="PANTHER" id="PTHR43013:SF1">
    <property type="entry name" value="GLUTAMYL-TRNA REDUCTASE"/>
    <property type="match status" value="1"/>
</dbReference>
<feature type="domain" description="Tetrapyrrole biosynthesis glutamyl-tRNA reductase dimerisation" evidence="10">
    <location>
        <begin position="321"/>
        <end position="416"/>
    </location>
</feature>
<reference evidence="14" key="1">
    <citation type="journal article" date="2019" name="Int. J. Syst. Evol. Microbiol.">
        <title>The Global Catalogue of Microorganisms (GCM) 10K type strain sequencing project: providing services to taxonomists for standard genome sequencing and annotation.</title>
        <authorList>
            <consortium name="The Broad Institute Genomics Platform"/>
            <consortium name="The Broad Institute Genome Sequencing Center for Infectious Disease"/>
            <person name="Wu L."/>
            <person name="Ma J."/>
        </authorList>
    </citation>
    <scope>NUCLEOTIDE SEQUENCE [LARGE SCALE GENOMIC DNA]</scope>
    <source>
        <strain evidence="14">CGMCC 4.7393</strain>
    </source>
</reference>
<dbReference type="InterPro" id="IPR036343">
    <property type="entry name" value="GluRdtase_N_sf"/>
</dbReference>
<sequence length="421" mass="46989">MQHQFKALTLSYKNAPIAIREMVALNEIGCKNLLDKIREFTTAQEVLVLSTCNRTEVYYSAEEDLSREIIKLIAIEKGFLATSVIAPYFLNIQNHQNAVQHLFNVAIGLESQVVGDFQILNQVKNAYQWATDAGAVGPFLHRLLHSVFFTNKRVANETAFRDGAASVAYATVELVEELTKEIENPRVLMIGVGEMGTNVCLNFQKSKIKNVIVANRTHHKALDLAQKANAQAVYWENINEEIALADVVISSVPGDCFTITKKDLTETAATSEPKFFLDLSMPRSIQDDLATIAGVKVFNVDAIHNRATEALKKRLAAIPAVQNIIAESTADFHTWAQEMSLSPAIQQFKNRLEEIRQQEVARALKKMNIQDQELLEMVTKNILNKIVKLPVLELKAACQRGESEILLEGLTALFNLEQEVA</sequence>
<dbReference type="PANTHER" id="PTHR43013">
    <property type="entry name" value="GLUTAMYL-TRNA REDUCTASE"/>
    <property type="match status" value="1"/>
</dbReference>
<dbReference type="InterPro" id="IPR006151">
    <property type="entry name" value="Shikm_DH/Glu-tRNA_Rdtase"/>
</dbReference>
<comment type="subunit">
    <text evidence="8">Homodimer.</text>
</comment>
<feature type="site" description="Important for activity" evidence="8">
    <location>
        <position position="101"/>
    </location>
</feature>
<feature type="binding site" evidence="8">
    <location>
        <position position="122"/>
    </location>
    <ligand>
        <name>substrate</name>
    </ligand>
</feature>
<feature type="active site" description="Nucleophile" evidence="8">
    <location>
        <position position="52"/>
    </location>
</feature>
<dbReference type="NCBIfam" id="TIGR01035">
    <property type="entry name" value="hemA"/>
    <property type="match status" value="1"/>
</dbReference>
<dbReference type="InterPro" id="IPR036453">
    <property type="entry name" value="GluRdtase_dimer_dom_sf"/>
</dbReference>
<keyword evidence="4 8" id="KW-0521">NADP</keyword>
<comment type="miscellaneous">
    <text evidence="8">During catalysis, the active site Cys acts as a nucleophile attacking the alpha-carbonyl group of tRNA-bound glutamate with the formation of a thioester intermediate between enzyme and glutamate, and the concomitant release of tRNA(Glu). The thioester intermediate is finally reduced by direct hydride transfer from NADPH, to form the product GSA.</text>
</comment>
<dbReference type="EMBL" id="JBHSYQ010000004">
    <property type="protein sequence ID" value="MFC6998214.1"/>
    <property type="molecule type" value="Genomic_DNA"/>
</dbReference>
<dbReference type="Gene3D" id="3.30.460.30">
    <property type="entry name" value="Glutamyl-tRNA reductase, N-terminal domain"/>
    <property type="match status" value="1"/>
</dbReference>
<evidence type="ECO:0000259" key="12">
    <source>
        <dbReference type="Pfam" id="PF05201"/>
    </source>
</evidence>
<dbReference type="Pfam" id="PF05201">
    <property type="entry name" value="GlutR_N"/>
    <property type="match status" value="1"/>
</dbReference>
<comment type="pathway">
    <text evidence="1 8 9">Porphyrin-containing compound metabolism; protoporphyrin-IX biosynthesis; 5-aminolevulinate from L-glutamyl-tRNA(Glu): step 1/2.</text>
</comment>
<dbReference type="GO" id="GO:0008883">
    <property type="term" value="F:glutamyl-tRNA reductase activity"/>
    <property type="evidence" value="ECO:0007669"/>
    <property type="project" value="UniProtKB-EC"/>
</dbReference>
<evidence type="ECO:0000256" key="7">
    <source>
        <dbReference type="ARBA" id="ARBA00047464"/>
    </source>
</evidence>
<evidence type="ECO:0000313" key="14">
    <source>
        <dbReference type="Proteomes" id="UP001596405"/>
    </source>
</evidence>
<dbReference type="InterPro" id="IPR036291">
    <property type="entry name" value="NAD(P)-bd_dom_sf"/>
</dbReference>
<dbReference type="SUPFAM" id="SSF69075">
    <property type="entry name" value="Glutamyl tRNA-reductase dimerization domain"/>
    <property type="match status" value="1"/>
</dbReference>
<evidence type="ECO:0000256" key="2">
    <source>
        <dbReference type="ARBA" id="ARBA00005916"/>
    </source>
</evidence>
<protein>
    <recommendedName>
        <fullName evidence="3 8">Glutamyl-tRNA reductase</fullName>
        <shortName evidence="8">GluTR</shortName>
        <ecNumber evidence="3 8">1.2.1.70</ecNumber>
    </recommendedName>
</protein>
<dbReference type="EC" id="1.2.1.70" evidence="3 8"/>
<dbReference type="InterPro" id="IPR015896">
    <property type="entry name" value="4pyrrol_synth_GluRdtase_dimer"/>
</dbReference>
<keyword evidence="5 8" id="KW-0560">Oxidoreductase</keyword>
<evidence type="ECO:0000256" key="5">
    <source>
        <dbReference type="ARBA" id="ARBA00023002"/>
    </source>
</evidence>
<evidence type="ECO:0000256" key="8">
    <source>
        <dbReference type="HAMAP-Rule" id="MF_00087"/>
    </source>
</evidence>
<comment type="similarity">
    <text evidence="2 8 9">Belongs to the glutamyl-tRNA reductase family.</text>
</comment>
<name>A0ABW2DPI5_9BACT</name>
<feature type="domain" description="Glutamyl-tRNA reductase N-terminal" evidence="12">
    <location>
        <begin position="9"/>
        <end position="158"/>
    </location>
</feature>
<feature type="domain" description="Quinate/shikimate 5-dehydrogenase/glutamyl-tRNA reductase" evidence="11">
    <location>
        <begin position="173"/>
        <end position="304"/>
    </location>
</feature>
<organism evidence="13 14">
    <name type="scientific">Rufibacter roseus</name>
    <dbReference type="NCBI Taxonomy" id="1567108"/>
    <lineage>
        <taxon>Bacteria</taxon>
        <taxon>Pseudomonadati</taxon>
        <taxon>Bacteroidota</taxon>
        <taxon>Cytophagia</taxon>
        <taxon>Cytophagales</taxon>
        <taxon>Hymenobacteraceae</taxon>
        <taxon>Rufibacter</taxon>
    </lineage>
</organism>
<dbReference type="Pfam" id="PF01488">
    <property type="entry name" value="Shikimate_DH"/>
    <property type="match status" value="1"/>
</dbReference>
<comment type="catalytic activity">
    <reaction evidence="7 8 9">
        <text>(S)-4-amino-5-oxopentanoate + tRNA(Glu) + NADP(+) = L-glutamyl-tRNA(Glu) + NADPH + H(+)</text>
        <dbReference type="Rhea" id="RHEA:12344"/>
        <dbReference type="Rhea" id="RHEA-COMP:9663"/>
        <dbReference type="Rhea" id="RHEA-COMP:9680"/>
        <dbReference type="ChEBI" id="CHEBI:15378"/>
        <dbReference type="ChEBI" id="CHEBI:57501"/>
        <dbReference type="ChEBI" id="CHEBI:57783"/>
        <dbReference type="ChEBI" id="CHEBI:58349"/>
        <dbReference type="ChEBI" id="CHEBI:78442"/>
        <dbReference type="ChEBI" id="CHEBI:78520"/>
        <dbReference type="EC" id="1.2.1.70"/>
    </reaction>
</comment>
<dbReference type="Proteomes" id="UP001596405">
    <property type="component" value="Unassembled WGS sequence"/>
</dbReference>
<dbReference type="Gene3D" id="3.40.50.720">
    <property type="entry name" value="NAD(P)-binding Rossmann-like Domain"/>
    <property type="match status" value="1"/>
</dbReference>
<dbReference type="InterPro" id="IPR000343">
    <property type="entry name" value="4pyrrol_synth_GluRdtase"/>
</dbReference>
<evidence type="ECO:0000256" key="4">
    <source>
        <dbReference type="ARBA" id="ARBA00022857"/>
    </source>
</evidence>
<feature type="binding site" evidence="8">
    <location>
        <begin position="51"/>
        <end position="54"/>
    </location>
    <ligand>
        <name>substrate</name>
    </ligand>
</feature>
<keyword evidence="6 8" id="KW-0627">Porphyrin biosynthesis</keyword>
<dbReference type="HAMAP" id="MF_00087">
    <property type="entry name" value="Glu_tRNA_reductase"/>
    <property type="match status" value="1"/>
</dbReference>
<comment type="caution">
    <text evidence="13">The sequence shown here is derived from an EMBL/GenBank/DDBJ whole genome shotgun (WGS) entry which is preliminary data.</text>
</comment>
<feature type="binding site" evidence="8">
    <location>
        <begin position="116"/>
        <end position="118"/>
    </location>
    <ligand>
        <name>substrate</name>
    </ligand>
</feature>
<proteinExistence type="inferred from homology"/>
<evidence type="ECO:0000259" key="10">
    <source>
        <dbReference type="Pfam" id="PF00745"/>
    </source>
</evidence>
<dbReference type="SUPFAM" id="SSF51735">
    <property type="entry name" value="NAD(P)-binding Rossmann-fold domains"/>
    <property type="match status" value="1"/>
</dbReference>
<dbReference type="PIRSF" id="PIRSF000445">
    <property type="entry name" value="4pyrrol_synth_GluRdtase"/>
    <property type="match status" value="1"/>
</dbReference>
<gene>
    <name evidence="8 13" type="primary">hemA</name>
    <name evidence="13" type="ORF">ACFQHR_11295</name>
</gene>
<evidence type="ECO:0000259" key="11">
    <source>
        <dbReference type="Pfam" id="PF01488"/>
    </source>
</evidence>
<feature type="binding site" evidence="8">
    <location>
        <position position="111"/>
    </location>
    <ligand>
        <name>substrate</name>
    </ligand>
</feature>
<evidence type="ECO:0000256" key="9">
    <source>
        <dbReference type="RuleBase" id="RU000584"/>
    </source>
</evidence>
<dbReference type="InterPro" id="IPR015895">
    <property type="entry name" value="4pyrrol_synth_GluRdtase_N"/>
</dbReference>
<dbReference type="SUPFAM" id="SSF69742">
    <property type="entry name" value="Glutamyl tRNA-reductase catalytic, N-terminal domain"/>
    <property type="match status" value="1"/>
</dbReference>
<evidence type="ECO:0000256" key="6">
    <source>
        <dbReference type="ARBA" id="ARBA00023244"/>
    </source>
</evidence>
<comment type="function">
    <text evidence="8">Catalyzes the NADPH-dependent reduction of glutamyl-tRNA(Glu) to glutamate 1-semialdehyde (GSA).</text>
</comment>
<evidence type="ECO:0000256" key="3">
    <source>
        <dbReference type="ARBA" id="ARBA00012970"/>
    </source>
</evidence>
<evidence type="ECO:0000256" key="1">
    <source>
        <dbReference type="ARBA" id="ARBA00005059"/>
    </source>
</evidence>
<accession>A0ABW2DPI5</accession>
<keyword evidence="14" id="KW-1185">Reference proteome</keyword>
<comment type="domain">
    <text evidence="8">Possesses an unusual extended V-shaped dimeric structure with each monomer consisting of three distinct domains arranged along a curved 'spinal' alpha-helix. The N-terminal catalytic domain specifically recognizes the glutamate moiety of the substrate. The second domain is the NADPH-binding domain, and the third C-terminal domain is responsible for dimerization.</text>
</comment>
<feature type="binding site" evidence="8">
    <location>
        <begin position="191"/>
        <end position="196"/>
    </location>
    <ligand>
        <name>NADP(+)</name>
        <dbReference type="ChEBI" id="CHEBI:58349"/>
    </ligand>
</feature>
<evidence type="ECO:0000313" key="13">
    <source>
        <dbReference type="EMBL" id="MFC6998214.1"/>
    </source>
</evidence>